<dbReference type="RefSeq" id="WP_322188755.1">
    <property type="nucleotide sequence ID" value="NZ_JAXLPB010000006.1"/>
</dbReference>
<gene>
    <name evidence="1" type="ORF">U0C82_16945</name>
</gene>
<protein>
    <submittedName>
        <fullName evidence="1">Uncharacterized protein</fullName>
    </submittedName>
</protein>
<accession>A0ABU5I7M8</accession>
<proteinExistence type="predicted"/>
<evidence type="ECO:0000313" key="1">
    <source>
        <dbReference type="EMBL" id="MDY8110828.1"/>
    </source>
</evidence>
<sequence>MSAVSVQRKPLPDASTESAVILPFGSRGCPTTARRNSEISAGDLDRLNRLRWLALKSKLAPKPDIERACFLLSGTQERAIEPVANAFFRGLVSHGSRTIDLHRPGTRNPSSDEIWMLRLLSAFDRGEEKEGAALVSWRVRPQGRRWMRFLAASLAALV</sequence>
<evidence type="ECO:0000313" key="2">
    <source>
        <dbReference type="Proteomes" id="UP001294412"/>
    </source>
</evidence>
<keyword evidence="2" id="KW-1185">Reference proteome</keyword>
<reference evidence="1 2" key="1">
    <citation type="submission" date="2023-12" db="EMBL/GenBank/DDBJ databases">
        <title>Description of Novel Strain Fulvimarina sp. 2208YS6-2-32 isolated from Uroteuthis (Photololigo) edulis.</title>
        <authorList>
            <person name="Park J.-S."/>
        </authorList>
    </citation>
    <scope>NUCLEOTIDE SEQUENCE [LARGE SCALE GENOMIC DNA]</scope>
    <source>
        <strain evidence="1 2">2208YS6-2-32</strain>
    </source>
</reference>
<dbReference type="Proteomes" id="UP001294412">
    <property type="component" value="Unassembled WGS sequence"/>
</dbReference>
<organism evidence="1 2">
    <name type="scientific">Fulvimarina uroteuthidis</name>
    <dbReference type="NCBI Taxonomy" id="3098149"/>
    <lineage>
        <taxon>Bacteria</taxon>
        <taxon>Pseudomonadati</taxon>
        <taxon>Pseudomonadota</taxon>
        <taxon>Alphaproteobacteria</taxon>
        <taxon>Hyphomicrobiales</taxon>
        <taxon>Aurantimonadaceae</taxon>
        <taxon>Fulvimarina</taxon>
    </lineage>
</organism>
<name>A0ABU5I7M8_9HYPH</name>
<comment type="caution">
    <text evidence="1">The sequence shown here is derived from an EMBL/GenBank/DDBJ whole genome shotgun (WGS) entry which is preliminary data.</text>
</comment>
<dbReference type="EMBL" id="JAXLPB010000006">
    <property type="protein sequence ID" value="MDY8110828.1"/>
    <property type="molecule type" value="Genomic_DNA"/>
</dbReference>